<sequence length="91" mass="10185">MSGRRGGQRLSDMLNVKCALFQVMVAKYFSCCIPVIREKGGEERGVLRGFGLYIFTTDSNKLRALETAFLRVVRVVHVPPSPSEIRARLQG</sequence>
<reference evidence="1 2" key="1">
    <citation type="journal article" date="2023" name="Genes (Basel)">
        <title>Chromosome-Level Genome Assembly and Circadian Gene Repertoire of the Patagonia Blennie Eleginops maclovinus-The Closest Ancestral Proxy of Antarctic Cryonotothenioids.</title>
        <authorList>
            <person name="Cheng C.C."/>
            <person name="Rivera-Colon A.G."/>
            <person name="Minhas B.F."/>
            <person name="Wilson L."/>
            <person name="Rayamajhi N."/>
            <person name="Vargas-Chacoff L."/>
            <person name="Catchen J.M."/>
        </authorList>
    </citation>
    <scope>NUCLEOTIDE SEQUENCE [LARGE SCALE GENOMIC DNA]</scope>
    <source>
        <strain evidence="1">JMC-PN-2008</strain>
    </source>
</reference>
<dbReference type="EMBL" id="JAUZQC010000025">
    <property type="protein sequence ID" value="KAK5848471.1"/>
    <property type="molecule type" value="Genomic_DNA"/>
</dbReference>
<name>A0AAN7ZVF1_ELEMC</name>
<proteinExistence type="predicted"/>
<accession>A0AAN7ZVF1</accession>
<keyword evidence="2" id="KW-1185">Reference proteome</keyword>
<protein>
    <submittedName>
        <fullName evidence="1">Uncharacterized protein</fullName>
    </submittedName>
</protein>
<reference evidence="1 2" key="2">
    <citation type="journal article" date="2023" name="Mol. Biol. Evol.">
        <title>Genomics of Secondarily Temperate Adaptation in the Only Non-Antarctic Icefish.</title>
        <authorList>
            <person name="Rivera-Colon A.G."/>
            <person name="Rayamajhi N."/>
            <person name="Minhas B.F."/>
            <person name="Madrigal G."/>
            <person name="Bilyk K.T."/>
            <person name="Yoon V."/>
            <person name="Hune M."/>
            <person name="Gregory S."/>
            <person name="Cheng C.H.C."/>
            <person name="Catchen J.M."/>
        </authorList>
    </citation>
    <scope>NUCLEOTIDE SEQUENCE [LARGE SCALE GENOMIC DNA]</scope>
    <source>
        <strain evidence="1">JMC-PN-2008</strain>
    </source>
</reference>
<gene>
    <name evidence="1" type="ORF">PBY51_006082</name>
</gene>
<comment type="caution">
    <text evidence="1">The sequence shown here is derived from an EMBL/GenBank/DDBJ whole genome shotgun (WGS) entry which is preliminary data.</text>
</comment>
<evidence type="ECO:0000313" key="2">
    <source>
        <dbReference type="Proteomes" id="UP001346869"/>
    </source>
</evidence>
<dbReference type="Proteomes" id="UP001346869">
    <property type="component" value="Unassembled WGS sequence"/>
</dbReference>
<organism evidence="1 2">
    <name type="scientific">Eleginops maclovinus</name>
    <name type="common">Patagonian blennie</name>
    <name type="synonym">Eleginus maclovinus</name>
    <dbReference type="NCBI Taxonomy" id="56733"/>
    <lineage>
        <taxon>Eukaryota</taxon>
        <taxon>Metazoa</taxon>
        <taxon>Chordata</taxon>
        <taxon>Craniata</taxon>
        <taxon>Vertebrata</taxon>
        <taxon>Euteleostomi</taxon>
        <taxon>Actinopterygii</taxon>
        <taxon>Neopterygii</taxon>
        <taxon>Teleostei</taxon>
        <taxon>Neoteleostei</taxon>
        <taxon>Acanthomorphata</taxon>
        <taxon>Eupercaria</taxon>
        <taxon>Perciformes</taxon>
        <taxon>Notothenioidei</taxon>
        <taxon>Eleginopidae</taxon>
        <taxon>Eleginops</taxon>
    </lineage>
</organism>
<dbReference type="AlphaFoldDB" id="A0AAN7ZVF1"/>
<evidence type="ECO:0000313" key="1">
    <source>
        <dbReference type="EMBL" id="KAK5848471.1"/>
    </source>
</evidence>